<dbReference type="AlphaFoldDB" id="A0A9P1DQ94"/>
<dbReference type="InterPro" id="IPR000961">
    <property type="entry name" value="AGC-kinase_C"/>
</dbReference>
<evidence type="ECO:0000256" key="11">
    <source>
        <dbReference type="SAM" id="MobiDB-lite"/>
    </source>
</evidence>
<evidence type="ECO:0000256" key="3">
    <source>
        <dbReference type="ARBA" id="ARBA00022527"/>
    </source>
</evidence>
<feature type="domain" description="Cyclic nucleotide-binding" evidence="13">
    <location>
        <begin position="201"/>
        <end position="298"/>
    </location>
</feature>
<evidence type="ECO:0000259" key="13">
    <source>
        <dbReference type="PROSITE" id="PS50042"/>
    </source>
</evidence>
<comment type="catalytic activity">
    <reaction evidence="9">
        <text>L-seryl-[protein] + ATP = O-phospho-L-seryl-[protein] + ADP + H(+)</text>
        <dbReference type="Rhea" id="RHEA:17989"/>
        <dbReference type="Rhea" id="RHEA-COMP:9863"/>
        <dbReference type="Rhea" id="RHEA-COMP:11604"/>
        <dbReference type="ChEBI" id="CHEBI:15378"/>
        <dbReference type="ChEBI" id="CHEBI:29999"/>
        <dbReference type="ChEBI" id="CHEBI:30616"/>
        <dbReference type="ChEBI" id="CHEBI:83421"/>
        <dbReference type="ChEBI" id="CHEBI:456216"/>
        <dbReference type="EC" id="2.7.11.12"/>
    </reaction>
</comment>
<comment type="caution">
    <text evidence="15">The sequence shown here is derived from an EMBL/GenBank/DDBJ whole genome shotgun (WGS) entry which is preliminary data.</text>
</comment>
<dbReference type="Pfam" id="PF00027">
    <property type="entry name" value="cNMP_binding"/>
    <property type="match status" value="3"/>
</dbReference>
<dbReference type="GO" id="GO:0004692">
    <property type="term" value="F:cGMP-dependent protein kinase activity"/>
    <property type="evidence" value="ECO:0007669"/>
    <property type="project" value="UniProtKB-EC"/>
</dbReference>
<evidence type="ECO:0000256" key="7">
    <source>
        <dbReference type="ARBA" id="ARBA00022840"/>
    </source>
</evidence>
<feature type="region of interest" description="Disordered" evidence="11">
    <location>
        <begin position="19"/>
        <end position="100"/>
    </location>
</feature>
<dbReference type="SMART" id="SM00220">
    <property type="entry name" value="S_TKc"/>
    <property type="match status" value="1"/>
</dbReference>
<dbReference type="PROSITE" id="PS51285">
    <property type="entry name" value="AGC_KINASE_CTER"/>
    <property type="match status" value="1"/>
</dbReference>
<evidence type="ECO:0000256" key="9">
    <source>
        <dbReference type="ARBA" id="ARBA00047462"/>
    </source>
</evidence>
<feature type="region of interest" description="Disordered" evidence="11">
    <location>
        <begin position="909"/>
        <end position="933"/>
    </location>
</feature>
<gene>
    <name evidence="15" type="ORF">C1SCF055_LOCUS38506</name>
</gene>
<dbReference type="InterPro" id="IPR014710">
    <property type="entry name" value="RmlC-like_jellyroll"/>
</dbReference>
<feature type="domain" description="Cyclic nucleotide-binding" evidence="13">
    <location>
        <begin position="348"/>
        <end position="474"/>
    </location>
</feature>
<feature type="domain" description="AGC-kinase C-terminal" evidence="14">
    <location>
        <begin position="878"/>
        <end position="961"/>
    </location>
</feature>
<dbReference type="InterPro" id="IPR000595">
    <property type="entry name" value="cNMP-bd_dom"/>
</dbReference>
<evidence type="ECO:0000256" key="8">
    <source>
        <dbReference type="ARBA" id="ARBA00047298"/>
    </source>
</evidence>
<dbReference type="OrthoDB" id="63267at2759"/>
<feature type="binding site" evidence="10">
    <location>
        <position position="658"/>
    </location>
    <ligand>
        <name>ATP</name>
        <dbReference type="ChEBI" id="CHEBI:30616"/>
    </ligand>
</feature>
<keyword evidence="5 10" id="KW-0547">Nucleotide-binding</keyword>
<dbReference type="InterPro" id="IPR017441">
    <property type="entry name" value="Protein_kinase_ATP_BS"/>
</dbReference>
<dbReference type="CDD" id="cd00038">
    <property type="entry name" value="CAP_ED"/>
    <property type="match status" value="3"/>
</dbReference>
<evidence type="ECO:0000256" key="10">
    <source>
        <dbReference type="PROSITE-ProRule" id="PRU10141"/>
    </source>
</evidence>
<comment type="catalytic activity">
    <reaction evidence="8">
        <text>L-threonyl-[protein] + ATP = O-phospho-L-threonyl-[protein] + ADP + H(+)</text>
        <dbReference type="Rhea" id="RHEA:46608"/>
        <dbReference type="Rhea" id="RHEA-COMP:11060"/>
        <dbReference type="Rhea" id="RHEA-COMP:11605"/>
        <dbReference type="ChEBI" id="CHEBI:15378"/>
        <dbReference type="ChEBI" id="CHEBI:30013"/>
        <dbReference type="ChEBI" id="CHEBI:30616"/>
        <dbReference type="ChEBI" id="CHEBI:61977"/>
        <dbReference type="ChEBI" id="CHEBI:456216"/>
        <dbReference type="EC" id="2.7.11.12"/>
    </reaction>
</comment>
<dbReference type="SUPFAM" id="SSF51206">
    <property type="entry name" value="cAMP-binding domain-like"/>
    <property type="match status" value="3"/>
</dbReference>
<dbReference type="InterPro" id="IPR011009">
    <property type="entry name" value="Kinase-like_dom_sf"/>
</dbReference>
<dbReference type="EMBL" id="CAMXCT020005891">
    <property type="protein sequence ID" value="CAL1166921.1"/>
    <property type="molecule type" value="Genomic_DNA"/>
</dbReference>
<organism evidence="15">
    <name type="scientific">Cladocopium goreaui</name>
    <dbReference type="NCBI Taxonomy" id="2562237"/>
    <lineage>
        <taxon>Eukaryota</taxon>
        <taxon>Sar</taxon>
        <taxon>Alveolata</taxon>
        <taxon>Dinophyceae</taxon>
        <taxon>Suessiales</taxon>
        <taxon>Symbiodiniaceae</taxon>
        <taxon>Cladocopium</taxon>
    </lineage>
</organism>
<dbReference type="SMART" id="SM00100">
    <property type="entry name" value="cNMP"/>
    <property type="match status" value="3"/>
</dbReference>
<feature type="domain" description="Protein kinase" evidence="12">
    <location>
        <begin position="620"/>
        <end position="877"/>
    </location>
</feature>
<evidence type="ECO:0000259" key="14">
    <source>
        <dbReference type="PROSITE" id="PS51285"/>
    </source>
</evidence>
<keyword evidence="4" id="KW-0808">Transferase</keyword>
<evidence type="ECO:0000313" key="17">
    <source>
        <dbReference type="EMBL" id="CAL4800858.1"/>
    </source>
</evidence>
<keyword evidence="6 17" id="KW-0418">Kinase</keyword>
<proteinExistence type="inferred from homology"/>
<feature type="compositionally biased region" description="Basic and acidic residues" evidence="11">
    <location>
        <begin position="921"/>
        <end position="931"/>
    </location>
</feature>
<dbReference type="PANTHER" id="PTHR24353">
    <property type="entry name" value="CYCLIC NUCLEOTIDE-DEPENDENT PROTEIN KINASE"/>
    <property type="match status" value="1"/>
</dbReference>
<evidence type="ECO:0000256" key="6">
    <source>
        <dbReference type="ARBA" id="ARBA00022777"/>
    </source>
</evidence>
<dbReference type="GO" id="GO:0005524">
    <property type="term" value="F:ATP binding"/>
    <property type="evidence" value="ECO:0007669"/>
    <property type="project" value="UniProtKB-UniRule"/>
</dbReference>
<evidence type="ECO:0000256" key="2">
    <source>
        <dbReference type="ARBA" id="ARBA00012428"/>
    </source>
</evidence>
<dbReference type="Gene3D" id="3.30.200.20">
    <property type="entry name" value="Phosphorylase Kinase, domain 1"/>
    <property type="match status" value="1"/>
</dbReference>
<sequence>VPPALSLDALLAQLDEEDASCVPEANVPKSRSRQELQESRPEKTNPRRPYYYDPRFSEASSAAHRRSEAFENIQNQSLREDAQTISRQKPRSAETRKPSHWNFSFNVNREVVGAELLEMGEDGELQPPAQDPKSLPRTGKGKAEPLPGLPGLRQGPLRTEPGLARPGSTALHTSDLAMGCQGSKEVVNDEERLSFLSKVELFKRLPRDELPALAKSAVVVSFQKDKAIIKQGDEGHEFFVIKKGSAGVDVNGQRVATLKAGDYFGENALLRDEPRTATITAASDVQALKITRDKFVSLGLHTKLEFGKRGAVGGGAAANAEIKPPSSKSDAEKQLIAKALKENVNLNTIATLDDERVKAIVDVMWKEEVPSGKAIIQQGDLQADYFYVVQSGSFQVSKTEAAASAEKVASAALGTIEAGGSFGELALLYFAPRAATITATADAVVFVTARQQFKELLMKANQRETEENMKHVSRCDCFAALKESEKKELAAAFLEMTFSKDELVFEQGERGTQFFLLVEGEVSVVKDGKEVSKIKATPEKATYFGERALQQDEPRAATIKVISPTAKTLWIDKESFEILIGSLEDLMKRGKDGTAAVKKATVAPKAGDSKRFGNIKFKDLKKLGLLGCGGFGAVEMVEDLKTNETYALKNLSKGYVVKSGMQSSVISEKNVQLMCDSPFVVKLYETFNSDQHLHLLLELALGGELYATYNKRNLWGQEKCAKFYVAGTVFAFEHLHGKKIIFRDLKPENLLLNDKGHVKLTDMGLAKVCPGKTYTTCGTPDYFAPELIASKGHNLAVDWWCLGILTFELCSGHPPFESATPMQIYSKVQKGIQKVVFPKKLKGNIEALVKGLCNATPSERLPMKKGGTQNIKNQAWFEGFGWDEMANFTLTPPYKPTVKSKKDAANFSANKEDMPPQIPYKDPKTGWDQDTRSTMPTIPSSCRYKRQRCEICVSCVNTMTR</sequence>
<dbReference type="SUPFAM" id="SSF56112">
    <property type="entry name" value="Protein kinase-like (PK-like)"/>
    <property type="match status" value="1"/>
</dbReference>
<protein>
    <recommendedName>
        <fullName evidence="2">cGMP-dependent protein kinase</fullName>
        <ecNumber evidence="2">2.7.11.12</ecNumber>
    </recommendedName>
</protein>
<dbReference type="EC" id="2.7.11.12" evidence="2"/>
<feature type="domain" description="Cyclic nucleotide-binding" evidence="13">
    <location>
        <begin position="477"/>
        <end position="589"/>
    </location>
</feature>
<dbReference type="EMBL" id="CAMXCT010005891">
    <property type="protein sequence ID" value="CAI4013546.1"/>
    <property type="molecule type" value="Genomic_DNA"/>
</dbReference>
<keyword evidence="3" id="KW-0723">Serine/threonine-protein kinase</keyword>
<dbReference type="PANTHER" id="PTHR24353:SF147">
    <property type="entry name" value="CGMP-DEPENDENT SERINE_THREONIN PROTEIN KINASE-RELATED"/>
    <property type="match status" value="1"/>
</dbReference>
<dbReference type="PROSITE" id="PS00888">
    <property type="entry name" value="CNMP_BINDING_1"/>
    <property type="match status" value="1"/>
</dbReference>
<evidence type="ECO:0000256" key="4">
    <source>
        <dbReference type="ARBA" id="ARBA00022679"/>
    </source>
</evidence>
<comment type="similarity">
    <text evidence="1">Belongs to the protein kinase superfamily. AGC Ser/Thr protein kinase family. cGMP subfamily.</text>
</comment>
<dbReference type="InterPro" id="IPR018488">
    <property type="entry name" value="cNMP-bd_CS"/>
</dbReference>
<dbReference type="Pfam" id="PF00069">
    <property type="entry name" value="Pkinase"/>
    <property type="match status" value="1"/>
</dbReference>
<evidence type="ECO:0000313" key="16">
    <source>
        <dbReference type="EMBL" id="CAL1166921.1"/>
    </source>
</evidence>
<dbReference type="InterPro" id="IPR000719">
    <property type="entry name" value="Prot_kinase_dom"/>
</dbReference>
<dbReference type="PRINTS" id="PR00103">
    <property type="entry name" value="CAMPKINASE"/>
</dbReference>
<evidence type="ECO:0000256" key="1">
    <source>
        <dbReference type="ARBA" id="ARBA00006352"/>
    </source>
</evidence>
<evidence type="ECO:0000313" key="15">
    <source>
        <dbReference type="EMBL" id="CAI4013546.1"/>
    </source>
</evidence>
<dbReference type="PROSITE" id="PS50042">
    <property type="entry name" value="CNMP_BINDING_3"/>
    <property type="match status" value="3"/>
</dbReference>
<dbReference type="InterPro" id="IPR018490">
    <property type="entry name" value="cNMP-bd_dom_sf"/>
</dbReference>
<dbReference type="Proteomes" id="UP001152797">
    <property type="component" value="Unassembled WGS sequence"/>
</dbReference>
<dbReference type="PROSITE" id="PS50011">
    <property type="entry name" value="PROTEIN_KINASE_DOM"/>
    <property type="match status" value="1"/>
</dbReference>
<name>A0A9P1DQ94_9DINO</name>
<dbReference type="PROSITE" id="PS00107">
    <property type="entry name" value="PROTEIN_KINASE_ATP"/>
    <property type="match status" value="1"/>
</dbReference>
<reference evidence="15" key="1">
    <citation type="submission" date="2022-10" db="EMBL/GenBank/DDBJ databases">
        <authorList>
            <person name="Chen Y."/>
            <person name="Dougan E. K."/>
            <person name="Chan C."/>
            <person name="Rhodes N."/>
            <person name="Thang M."/>
        </authorList>
    </citation>
    <scope>NUCLEOTIDE SEQUENCE</scope>
</reference>
<feature type="region of interest" description="Disordered" evidence="11">
    <location>
        <begin position="122"/>
        <end position="174"/>
    </location>
</feature>
<evidence type="ECO:0000259" key="12">
    <source>
        <dbReference type="PROSITE" id="PS50011"/>
    </source>
</evidence>
<feature type="compositionally biased region" description="Polar residues" evidence="11">
    <location>
        <begin position="72"/>
        <end position="87"/>
    </location>
</feature>
<dbReference type="Gene3D" id="2.60.120.10">
    <property type="entry name" value="Jelly Rolls"/>
    <property type="match status" value="3"/>
</dbReference>
<feature type="non-terminal residue" evidence="15">
    <location>
        <position position="1"/>
    </location>
</feature>
<evidence type="ECO:0000256" key="5">
    <source>
        <dbReference type="ARBA" id="ARBA00022741"/>
    </source>
</evidence>
<keyword evidence="18" id="KW-1185">Reference proteome</keyword>
<feature type="compositionally biased region" description="Basic and acidic residues" evidence="11">
    <location>
        <begin position="32"/>
        <end position="45"/>
    </location>
</feature>
<dbReference type="PROSITE" id="PS00889">
    <property type="entry name" value="CNMP_BINDING_2"/>
    <property type="match status" value="3"/>
</dbReference>
<feature type="compositionally biased region" description="Low complexity" evidence="11">
    <location>
        <begin position="145"/>
        <end position="158"/>
    </location>
</feature>
<accession>A0A9P1DQ94</accession>
<dbReference type="Gene3D" id="1.10.510.10">
    <property type="entry name" value="Transferase(Phosphotransferase) domain 1"/>
    <property type="match status" value="1"/>
</dbReference>
<keyword evidence="7 10" id="KW-0067">ATP-binding</keyword>
<reference evidence="16" key="2">
    <citation type="submission" date="2024-04" db="EMBL/GenBank/DDBJ databases">
        <authorList>
            <person name="Chen Y."/>
            <person name="Shah S."/>
            <person name="Dougan E. K."/>
            <person name="Thang M."/>
            <person name="Chan C."/>
        </authorList>
    </citation>
    <scope>NUCLEOTIDE SEQUENCE [LARGE SCALE GENOMIC DNA]</scope>
</reference>
<evidence type="ECO:0000313" key="18">
    <source>
        <dbReference type="Proteomes" id="UP001152797"/>
    </source>
</evidence>
<dbReference type="EMBL" id="CAMXCT030005891">
    <property type="protein sequence ID" value="CAL4800858.1"/>
    <property type="molecule type" value="Genomic_DNA"/>
</dbReference>